<dbReference type="Pfam" id="PF00589">
    <property type="entry name" value="Phage_integrase"/>
    <property type="match status" value="1"/>
</dbReference>
<protein>
    <submittedName>
        <fullName evidence="3">Tyrosine-type recombinase/integrase</fullName>
    </submittedName>
</protein>
<accession>A0A728FFA9</accession>
<sequence length="129" mass="14339">VKTGNLISNRTGSLLNATPRRLRYTIATMLAKDGHNANTIAELLDHSSTSSTGIYIKNLAESVERIDSAVSEQLSFVAEIFMNGIKSKEMTNFKFCSSRKCQSQNLNVNFPCNECAFFMPVDIDEVNPR</sequence>
<dbReference type="Gene3D" id="1.10.443.10">
    <property type="entry name" value="Intergrase catalytic core"/>
    <property type="match status" value="1"/>
</dbReference>
<dbReference type="GO" id="GO:0015074">
    <property type="term" value="P:DNA integration"/>
    <property type="evidence" value="ECO:0007669"/>
    <property type="project" value="InterPro"/>
</dbReference>
<evidence type="ECO:0000256" key="1">
    <source>
        <dbReference type="ARBA" id="ARBA00023172"/>
    </source>
</evidence>
<reference evidence="3" key="1">
    <citation type="journal article" date="2018" name="Genome Biol.">
        <title>SKESA: strategic k-mer extension for scrupulous assemblies.</title>
        <authorList>
            <person name="Souvorov A."/>
            <person name="Agarwala R."/>
            <person name="Lipman D.J."/>
        </authorList>
    </citation>
    <scope>NUCLEOTIDE SEQUENCE</scope>
    <source>
        <strain evidence="3">11-2581</strain>
    </source>
</reference>
<evidence type="ECO:0000313" key="3">
    <source>
        <dbReference type="EMBL" id="HAE2573434.1"/>
    </source>
</evidence>
<comment type="caution">
    <text evidence="3">The sequence shown here is derived from an EMBL/GenBank/DDBJ whole genome shotgun (WGS) entry which is preliminary data.</text>
</comment>
<feature type="non-terminal residue" evidence="3">
    <location>
        <position position="1"/>
    </location>
</feature>
<proteinExistence type="predicted"/>
<dbReference type="SUPFAM" id="SSF56349">
    <property type="entry name" value="DNA breaking-rejoining enzymes"/>
    <property type="match status" value="1"/>
</dbReference>
<reference evidence="3" key="2">
    <citation type="submission" date="2018-07" db="EMBL/GenBank/DDBJ databases">
        <authorList>
            <consortium name="NCBI Pathogen Detection Project"/>
        </authorList>
    </citation>
    <scope>NUCLEOTIDE SEQUENCE</scope>
    <source>
        <strain evidence="3">11-2581</strain>
    </source>
</reference>
<dbReference type="InterPro" id="IPR011010">
    <property type="entry name" value="DNA_brk_join_enz"/>
</dbReference>
<dbReference type="EMBL" id="DAARIN010000059">
    <property type="protein sequence ID" value="HAE2573434.1"/>
    <property type="molecule type" value="Genomic_DNA"/>
</dbReference>
<evidence type="ECO:0000259" key="2">
    <source>
        <dbReference type="Pfam" id="PF00589"/>
    </source>
</evidence>
<name>A0A728FFA9_SALMU</name>
<feature type="domain" description="Tyr recombinase" evidence="2">
    <location>
        <begin position="12"/>
        <end position="59"/>
    </location>
</feature>
<dbReference type="AlphaFoldDB" id="A0A728FFA9"/>
<keyword evidence="1" id="KW-0233">DNA recombination</keyword>
<dbReference type="GO" id="GO:0006310">
    <property type="term" value="P:DNA recombination"/>
    <property type="evidence" value="ECO:0007669"/>
    <property type="project" value="UniProtKB-KW"/>
</dbReference>
<dbReference type="GO" id="GO:0003677">
    <property type="term" value="F:DNA binding"/>
    <property type="evidence" value="ECO:0007669"/>
    <property type="project" value="InterPro"/>
</dbReference>
<gene>
    <name evidence="3" type="ORF">G3328_004789</name>
</gene>
<dbReference type="InterPro" id="IPR002104">
    <property type="entry name" value="Integrase_catalytic"/>
</dbReference>
<organism evidence="3">
    <name type="scientific">Salmonella muenchen</name>
    <dbReference type="NCBI Taxonomy" id="596"/>
    <lineage>
        <taxon>Bacteria</taxon>
        <taxon>Pseudomonadati</taxon>
        <taxon>Pseudomonadota</taxon>
        <taxon>Gammaproteobacteria</taxon>
        <taxon>Enterobacterales</taxon>
        <taxon>Enterobacteriaceae</taxon>
        <taxon>Salmonella</taxon>
    </lineage>
</organism>
<dbReference type="InterPro" id="IPR013762">
    <property type="entry name" value="Integrase-like_cat_sf"/>
</dbReference>